<dbReference type="Ensembl" id="ENSPEMT00000042105.1">
    <property type="protein sequence ID" value="ENSPEMP00000030068.1"/>
    <property type="gene ID" value="ENSPEMG00000025768.1"/>
</dbReference>
<proteinExistence type="predicted"/>
<reference evidence="1 2" key="1">
    <citation type="submission" date="2018-10" db="EMBL/GenBank/DDBJ databases">
        <title>Improved assembly of the deer mouse Peromyscus maniculatus genome.</title>
        <authorList>
            <person name="Lassance J.-M."/>
            <person name="Hoekstra H.E."/>
        </authorList>
    </citation>
    <scope>NUCLEOTIDE SEQUENCE [LARGE SCALE GENOMIC DNA]</scope>
</reference>
<evidence type="ECO:0000313" key="2">
    <source>
        <dbReference type="Proteomes" id="UP000694547"/>
    </source>
</evidence>
<protein>
    <submittedName>
        <fullName evidence="1">Uncharacterized protein</fullName>
    </submittedName>
</protein>
<dbReference type="PANTHER" id="PTHR11667:SF27">
    <property type="entry name" value="ADENYLATE KINASE"/>
    <property type="match status" value="1"/>
</dbReference>
<keyword evidence="2" id="KW-1185">Reference proteome</keyword>
<organism evidence="1 2">
    <name type="scientific">Peromyscus maniculatus bairdii</name>
    <name type="common">Prairie deer mouse</name>
    <dbReference type="NCBI Taxonomy" id="230844"/>
    <lineage>
        <taxon>Eukaryota</taxon>
        <taxon>Metazoa</taxon>
        <taxon>Chordata</taxon>
        <taxon>Craniata</taxon>
        <taxon>Vertebrata</taxon>
        <taxon>Euteleostomi</taxon>
        <taxon>Mammalia</taxon>
        <taxon>Eutheria</taxon>
        <taxon>Euarchontoglires</taxon>
        <taxon>Glires</taxon>
        <taxon>Rodentia</taxon>
        <taxon>Myomorpha</taxon>
        <taxon>Muroidea</taxon>
        <taxon>Cricetidae</taxon>
        <taxon>Neotominae</taxon>
        <taxon>Peromyscus</taxon>
    </lineage>
</organism>
<sequence length="182" mass="19779">MYRKLSSVHLTQFSGEFFGLCLFQLGNPSHRFRTQDVASPVAAELIISVIVIGPNSFHQLSQSTPVFQVNLCEGNSGACLPVDQPPQPGLSLDDAVGDPHLSAQGRQKDHQLNGVCIVGNHHQLSLLVLHQGGDCTDPRSEDRWCLSRDVPFASSFLLSSGQQSLLLLLLCLWSLACTCEQA</sequence>
<accession>A0A8C8UDG4</accession>
<dbReference type="Proteomes" id="UP000694547">
    <property type="component" value="Chromosome 16"/>
</dbReference>
<name>A0A8C8UDG4_PERMB</name>
<reference evidence="1" key="2">
    <citation type="submission" date="2025-08" db="UniProtKB">
        <authorList>
            <consortium name="Ensembl"/>
        </authorList>
    </citation>
    <scope>IDENTIFICATION</scope>
</reference>
<evidence type="ECO:0000313" key="1">
    <source>
        <dbReference type="Ensembl" id="ENSPEMP00000030068.1"/>
    </source>
</evidence>
<reference evidence="1" key="3">
    <citation type="submission" date="2025-09" db="UniProtKB">
        <authorList>
            <consortium name="Ensembl"/>
        </authorList>
    </citation>
    <scope>IDENTIFICATION</scope>
</reference>
<dbReference type="GeneTree" id="ENSGT00390000014818"/>
<dbReference type="AlphaFoldDB" id="A0A8C8UDG4"/>
<dbReference type="PANTHER" id="PTHR11667">
    <property type="match status" value="1"/>
</dbReference>